<dbReference type="VEuPathDB" id="FungiDB:CNK01660"/>
<evidence type="ECO:0000256" key="2">
    <source>
        <dbReference type="ARBA" id="ARBA00007922"/>
    </source>
</evidence>
<dbReference type="KEGG" id="cne:CNK01660"/>
<accession>Q55JZ7</accession>
<dbReference type="EMBL" id="AE017351">
    <property type="protein sequence ID" value="AAW46324.2"/>
    <property type="molecule type" value="Genomic_DNA"/>
</dbReference>
<dbReference type="GO" id="GO:0000709">
    <property type="term" value="P:meiotic joint molecule formation"/>
    <property type="evidence" value="ECO:0000318"/>
    <property type="project" value="GO_Central"/>
</dbReference>
<comment type="subcellular location">
    <subcellularLocation>
        <location evidence="1">Nucleus</location>
    </subcellularLocation>
</comment>
<dbReference type="InterPro" id="IPR036390">
    <property type="entry name" value="WH_DNA-bd_sf"/>
</dbReference>
<evidence type="ECO:0000256" key="3">
    <source>
        <dbReference type="ARBA" id="ARBA00023172"/>
    </source>
</evidence>
<dbReference type="Proteomes" id="UP000002149">
    <property type="component" value="Chromosome 11"/>
</dbReference>
<dbReference type="FunCoup" id="Q5K9K3">
    <property type="interactions" value="205"/>
</dbReference>
<sequence length="296" mass="33181">MPIKKETKEKQVKGDEGAPSSDLVMGVASFTNLAQSTIAEEMVLSYMKEMNRPYASADVIANLKNKVPKTTAVKVLATLAEKGLLTVKAYGKQLLYLYNQSLLSVLDKEELSSLDGQIKSVQSELEERKKSLRHLQYELASKTALPKTVELEKEIGRLKSENAITLSALIPFHGASEGQSTFTPISTEETQRIDKDFMRWRKEWVDRRKVYKDFISQLVEFGQVSNIPEFEEELGVNTDDYIATEVEQGEFCKPSMVVRARPKTSCGKAPNLRLKRMPSLAGAVDEDGKKKKAKKV</sequence>
<dbReference type="Gene3D" id="1.10.10.10">
    <property type="entry name" value="Winged helix-like DNA-binding domain superfamily/Winged helix DNA-binding domain"/>
    <property type="match status" value="1"/>
</dbReference>
<keyword evidence="3" id="KW-0233">DNA recombination</keyword>
<dbReference type="SUPFAM" id="SSF46785">
    <property type="entry name" value="Winged helix' DNA-binding domain"/>
    <property type="match status" value="1"/>
</dbReference>
<evidence type="ECO:0000256" key="6">
    <source>
        <dbReference type="SAM" id="MobiDB-lite"/>
    </source>
</evidence>
<dbReference type="OrthoDB" id="272266at2759"/>
<feature type="domain" description="Homologous-pairing protein 2 winged helix" evidence="7">
    <location>
        <begin position="39"/>
        <end position="99"/>
    </location>
</feature>
<dbReference type="HOGENOM" id="CLU_063266_3_1_1"/>
<evidence type="ECO:0000256" key="4">
    <source>
        <dbReference type="ARBA" id="ARBA00023242"/>
    </source>
</evidence>
<name>Q5K9K3_CRYD1</name>
<organism evidence="8 9">
    <name type="scientific">Cryptococcus deneoformans (strain JEC21 / ATCC MYA-565)</name>
    <name type="common">Cryptococcus neoformans var. neoformans serotype D</name>
    <dbReference type="NCBI Taxonomy" id="214684"/>
    <lineage>
        <taxon>Eukaryota</taxon>
        <taxon>Fungi</taxon>
        <taxon>Dikarya</taxon>
        <taxon>Basidiomycota</taxon>
        <taxon>Agaricomycotina</taxon>
        <taxon>Tremellomycetes</taxon>
        <taxon>Tremellales</taxon>
        <taxon>Cryptococcaceae</taxon>
        <taxon>Cryptococcus</taxon>
        <taxon>Cryptococcus neoformans species complex</taxon>
    </lineage>
</organism>
<dbReference type="GO" id="GO:0003690">
    <property type="term" value="F:double-stranded DNA binding"/>
    <property type="evidence" value="ECO:0000318"/>
    <property type="project" value="GO_Central"/>
</dbReference>
<accession>Q5K9K3</accession>
<dbReference type="GO" id="GO:0000794">
    <property type="term" value="C:condensed nuclear chromosome"/>
    <property type="evidence" value="ECO:0000318"/>
    <property type="project" value="GO_Central"/>
</dbReference>
<feature type="region of interest" description="Disordered" evidence="6">
    <location>
        <begin position="277"/>
        <end position="296"/>
    </location>
</feature>
<reference evidence="8 9" key="1">
    <citation type="journal article" date="2005" name="Science">
        <title>The genome of the basidiomycetous yeast and human pathogen Cryptococcus neoformans.</title>
        <authorList>
            <person name="Loftus B.J."/>
            <person name="Fung E."/>
            <person name="Roncaglia P."/>
            <person name="Rowley D."/>
            <person name="Amedeo P."/>
            <person name="Bruno D."/>
            <person name="Vamathevan J."/>
            <person name="Miranda M."/>
            <person name="Anderson I.J."/>
            <person name="Fraser J.A."/>
            <person name="Allen J.E."/>
            <person name="Bosdet I.E."/>
            <person name="Brent M.R."/>
            <person name="Chiu R."/>
            <person name="Doering T.L."/>
            <person name="Donlin M.J."/>
            <person name="D'Souza C.A."/>
            <person name="Fox D.S."/>
            <person name="Grinberg V."/>
            <person name="Fu J."/>
            <person name="Fukushima M."/>
            <person name="Haas B.J."/>
            <person name="Huang J.C."/>
            <person name="Janbon G."/>
            <person name="Jones S.J."/>
            <person name="Koo H.L."/>
            <person name="Krzywinski M.I."/>
            <person name="Kwon-Chung J.K."/>
            <person name="Lengeler K.B."/>
            <person name="Maiti R."/>
            <person name="Marra M.A."/>
            <person name="Marra R.E."/>
            <person name="Mathewson C.A."/>
            <person name="Mitchell T.G."/>
            <person name="Pertea M."/>
            <person name="Riggs F.R."/>
            <person name="Salzberg S.L."/>
            <person name="Schein J.E."/>
            <person name="Shvartsbeyn A."/>
            <person name="Shin H."/>
            <person name="Shumway M."/>
            <person name="Specht C.A."/>
            <person name="Suh B.B."/>
            <person name="Tenney A."/>
            <person name="Utterback T.R."/>
            <person name="Wickes B.L."/>
            <person name="Wortman J.R."/>
            <person name="Wye N.H."/>
            <person name="Kronstad J.W."/>
            <person name="Lodge J.K."/>
            <person name="Heitman J."/>
            <person name="Davis R.W."/>
            <person name="Fraser C.M."/>
            <person name="Hyman R.W."/>
        </authorList>
    </citation>
    <scope>NUCLEOTIDE SEQUENCE [LARGE SCALE GENOMIC DNA]</scope>
    <source>
        <strain evidence="9">JEC21 / ATCC MYA-565</strain>
    </source>
</reference>
<dbReference type="GeneID" id="3254529"/>
<dbReference type="GO" id="GO:0007129">
    <property type="term" value="P:homologous chromosome pairing at meiosis"/>
    <property type="evidence" value="ECO:0000318"/>
    <property type="project" value="GO_Central"/>
</dbReference>
<dbReference type="InterPro" id="IPR010776">
    <property type="entry name" value="Hop2_WH_dom"/>
</dbReference>
<evidence type="ECO:0000259" key="7">
    <source>
        <dbReference type="Pfam" id="PF07106"/>
    </source>
</evidence>
<dbReference type="GO" id="GO:0010774">
    <property type="term" value="P:meiotic strand invasion involved in reciprocal meiotic recombination"/>
    <property type="evidence" value="ECO:0000318"/>
    <property type="project" value="GO_Central"/>
</dbReference>
<gene>
    <name evidence="8" type="ordered locus">CNK01660</name>
</gene>
<evidence type="ECO:0000256" key="1">
    <source>
        <dbReference type="ARBA" id="ARBA00004123"/>
    </source>
</evidence>
<keyword evidence="5" id="KW-0469">Meiosis</keyword>
<dbReference type="InterPro" id="IPR036388">
    <property type="entry name" value="WH-like_DNA-bd_sf"/>
</dbReference>
<dbReference type="InParanoid" id="Q5K9K3"/>
<protein>
    <recommendedName>
        <fullName evidence="7">Homologous-pairing protein 2 winged helix domain-containing protein</fullName>
    </recommendedName>
</protein>
<dbReference type="STRING" id="214684.Q5K9K3"/>
<dbReference type="PANTHER" id="PTHR15938">
    <property type="entry name" value="TBP-1 INTERACTING PROTEIN"/>
    <property type="match status" value="1"/>
</dbReference>
<comment type="similarity">
    <text evidence="2">Belongs to the HOP2 family.</text>
</comment>
<dbReference type="AlphaFoldDB" id="Q5K9K3"/>
<evidence type="ECO:0000256" key="5">
    <source>
        <dbReference type="ARBA" id="ARBA00023254"/>
    </source>
</evidence>
<evidence type="ECO:0000313" key="9">
    <source>
        <dbReference type="Proteomes" id="UP000002149"/>
    </source>
</evidence>
<dbReference type="Pfam" id="PF07106">
    <property type="entry name" value="WHD_TBPIP"/>
    <property type="match status" value="1"/>
</dbReference>
<dbReference type="GO" id="GO:0120230">
    <property type="term" value="F:recombinase activator activity"/>
    <property type="evidence" value="ECO:0000318"/>
    <property type="project" value="GO_Central"/>
</dbReference>
<proteinExistence type="inferred from homology"/>
<keyword evidence="9" id="KW-1185">Reference proteome</keyword>
<dbReference type="PANTHER" id="PTHR15938:SF0">
    <property type="entry name" value="HOMOLOGOUS-PAIRING PROTEIN 2 HOMOLOG"/>
    <property type="match status" value="1"/>
</dbReference>
<dbReference type="GO" id="GO:0120231">
    <property type="term" value="C:DNA recombinase auxiliary factor complex"/>
    <property type="evidence" value="ECO:0000318"/>
    <property type="project" value="GO_Central"/>
</dbReference>
<keyword evidence="4" id="KW-0539">Nucleus</keyword>
<dbReference type="RefSeq" id="XP_024513775.1">
    <property type="nucleotide sequence ID" value="XM_024658053.1"/>
</dbReference>
<dbReference type="PaxDb" id="214684-Q5K9K3"/>
<evidence type="ECO:0000313" key="8">
    <source>
        <dbReference type="EMBL" id="AAW46324.2"/>
    </source>
</evidence>